<evidence type="ECO:0000313" key="2">
    <source>
        <dbReference type="EMBL" id="DAD85458.1"/>
    </source>
</evidence>
<dbReference type="EMBL" id="BK014983">
    <property type="protein sequence ID" value="DAD85458.1"/>
    <property type="molecule type" value="Genomic_DNA"/>
</dbReference>
<name>A0A8S5MTH0_9CAUD</name>
<feature type="transmembrane region" description="Helical" evidence="1">
    <location>
        <begin position="12"/>
        <end position="30"/>
    </location>
</feature>
<keyword evidence="1" id="KW-0812">Transmembrane</keyword>
<evidence type="ECO:0000256" key="1">
    <source>
        <dbReference type="SAM" id="Phobius"/>
    </source>
</evidence>
<sequence length="31" mass="3777">MLKISFEIKITILLFGLYLLYVIYLHYKIIT</sequence>
<organism evidence="2">
    <name type="scientific">Siphoviridae sp. ctDcW16</name>
    <dbReference type="NCBI Taxonomy" id="2826199"/>
    <lineage>
        <taxon>Viruses</taxon>
        <taxon>Duplodnaviria</taxon>
        <taxon>Heunggongvirae</taxon>
        <taxon>Uroviricota</taxon>
        <taxon>Caudoviricetes</taxon>
    </lineage>
</organism>
<keyword evidence="1" id="KW-1133">Transmembrane helix</keyword>
<keyword evidence="1" id="KW-0472">Membrane</keyword>
<proteinExistence type="predicted"/>
<reference evidence="2" key="1">
    <citation type="journal article" date="2021" name="Proc. Natl. Acad. Sci. U.S.A.">
        <title>A Catalog of Tens of Thousands of Viruses from Human Metagenomes Reveals Hidden Associations with Chronic Diseases.</title>
        <authorList>
            <person name="Tisza M.J."/>
            <person name="Buck C.B."/>
        </authorList>
    </citation>
    <scope>NUCLEOTIDE SEQUENCE</scope>
    <source>
        <strain evidence="2">CtDcW16</strain>
    </source>
</reference>
<protein>
    <submittedName>
        <fullName evidence="2">Uncharacterized protein</fullName>
    </submittedName>
</protein>
<accession>A0A8S5MTH0</accession>